<dbReference type="InterPro" id="IPR032675">
    <property type="entry name" value="LRR_dom_sf"/>
</dbReference>
<dbReference type="EMBL" id="JASCZI010000221">
    <property type="protein sequence ID" value="MED6110198.1"/>
    <property type="molecule type" value="Genomic_DNA"/>
</dbReference>
<reference evidence="1 2" key="1">
    <citation type="journal article" date="2023" name="Plants (Basel)">
        <title>Bridging the Gap: Combining Genomics and Transcriptomics Approaches to Understand Stylosanthes scabra, an Orphan Legume from the Brazilian Caatinga.</title>
        <authorList>
            <person name="Ferreira-Neto J.R.C."/>
            <person name="da Silva M.D."/>
            <person name="Binneck E."/>
            <person name="de Melo N.F."/>
            <person name="da Silva R.H."/>
            <person name="de Melo A.L.T.M."/>
            <person name="Pandolfi V."/>
            <person name="Bustamante F.O."/>
            <person name="Brasileiro-Vidal A.C."/>
            <person name="Benko-Iseppon A.M."/>
        </authorList>
    </citation>
    <scope>NUCLEOTIDE SEQUENCE [LARGE SCALE GENOMIC DNA]</scope>
    <source>
        <tissue evidence="1">Leaves</tissue>
    </source>
</reference>
<comment type="caution">
    <text evidence="1">The sequence shown here is derived from an EMBL/GenBank/DDBJ whole genome shotgun (WGS) entry which is preliminary data.</text>
</comment>
<protein>
    <submittedName>
        <fullName evidence="1">Uncharacterized protein</fullName>
    </submittedName>
</protein>
<name>A0ABU6QE82_9FABA</name>
<accession>A0ABU6QE82</accession>
<keyword evidence="2" id="KW-1185">Reference proteome</keyword>
<dbReference type="SUPFAM" id="SSF52047">
    <property type="entry name" value="RNI-like"/>
    <property type="match status" value="1"/>
</dbReference>
<gene>
    <name evidence="1" type="ORF">PIB30_040685</name>
</gene>
<evidence type="ECO:0000313" key="1">
    <source>
        <dbReference type="EMBL" id="MED6110198.1"/>
    </source>
</evidence>
<dbReference type="PANTHER" id="PTHR15140">
    <property type="entry name" value="TUBULIN-SPECIFIC CHAPERONE E"/>
    <property type="match status" value="1"/>
</dbReference>
<dbReference type="PANTHER" id="PTHR15140:SF37">
    <property type="entry name" value="UBIQUITIN-LIKE DOMAIN-CONTAINING PROTEIN"/>
    <property type="match status" value="1"/>
</dbReference>
<sequence length="257" mass="28180">MWNLQTLYGVALDQTIASLFSNNIFPNLRTLGLEYNSQKDNNKSLLSRLKLHCGGSCLSSDAITAFPPSLIKITFSKCDELDSRAMNSLGQLSNLQSLTIHSGSYEAPLSCGATGDNFSQLQVLILEDSFGYRWGVLEGSARMPPLGCVVIKYCHGVSELPQELWSLTSLQKVHIVGPSEQFENSLRNVKLNNDCKLTSFPFTSAPPPNPLLAPIVGHIATIVASLKAETVTFNTHSHFESNFQIIILSFQCWSSVP</sequence>
<dbReference type="Proteomes" id="UP001341840">
    <property type="component" value="Unassembled WGS sequence"/>
</dbReference>
<proteinExistence type="predicted"/>
<organism evidence="1 2">
    <name type="scientific">Stylosanthes scabra</name>
    <dbReference type="NCBI Taxonomy" id="79078"/>
    <lineage>
        <taxon>Eukaryota</taxon>
        <taxon>Viridiplantae</taxon>
        <taxon>Streptophyta</taxon>
        <taxon>Embryophyta</taxon>
        <taxon>Tracheophyta</taxon>
        <taxon>Spermatophyta</taxon>
        <taxon>Magnoliopsida</taxon>
        <taxon>eudicotyledons</taxon>
        <taxon>Gunneridae</taxon>
        <taxon>Pentapetalae</taxon>
        <taxon>rosids</taxon>
        <taxon>fabids</taxon>
        <taxon>Fabales</taxon>
        <taxon>Fabaceae</taxon>
        <taxon>Papilionoideae</taxon>
        <taxon>50 kb inversion clade</taxon>
        <taxon>dalbergioids sensu lato</taxon>
        <taxon>Dalbergieae</taxon>
        <taxon>Pterocarpus clade</taxon>
        <taxon>Stylosanthes</taxon>
    </lineage>
</organism>
<evidence type="ECO:0000313" key="2">
    <source>
        <dbReference type="Proteomes" id="UP001341840"/>
    </source>
</evidence>
<dbReference type="Gene3D" id="3.80.10.10">
    <property type="entry name" value="Ribonuclease Inhibitor"/>
    <property type="match status" value="1"/>
</dbReference>